<evidence type="ECO:0000256" key="2">
    <source>
        <dbReference type="ARBA" id="ARBA00023315"/>
    </source>
</evidence>
<keyword evidence="1 5" id="KW-0808">Transferase</keyword>
<comment type="similarity">
    <text evidence="3">Belongs to the acetyltransferase family. MAK3 subfamily.</text>
</comment>
<dbReference type="Gene3D" id="3.40.630.30">
    <property type="match status" value="1"/>
</dbReference>
<accession>A0A4Z1SL15</accession>
<dbReference type="GO" id="GO:0031417">
    <property type="term" value="C:NatC complex"/>
    <property type="evidence" value="ECO:0007669"/>
    <property type="project" value="TreeGrafter"/>
</dbReference>
<evidence type="ECO:0000256" key="1">
    <source>
        <dbReference type="ARBA" id="ARBA00022679"/>
    </source>
</evidence>
<dbReference type="CDD" id="cd04301">
    <property type="entry name" value="NAT_SF"/>
    <property type="match status" value="1"/>
</dbReference>
<dbReference type="Pfam" id="PF00583">
    <property type="entry name" value="Acetyltransf_1"/>
    <property type="match status" value="1"/>
</dbReference>
<keyword evidence="6" id="KW-1185">Reference proteome</keyword>
<organism evidence="5 6">
    <name type="scientific">Giardia muris</name>
    <dbReference type="NCBI Taxonomy" id="5742"/>
    <lineage>
        <taxon>Eukaryota</taxon>
        <taxon>Metamonada</taxon>
        <taxon>Diplomonadida</taxon>
        <taxon>Hexamitidae</taxon>
        <taxon>Giardiinae</taxon>
        <taxon>Giardia</taxon>
    </lineage>
</organism>
<dbReference type="PROSITE" id="PS51186">
    <property type="entry name" value="GNAT"/>
    <property type="match status" value="1"/>
</dbReference>
<feature type="domain" description="N-acetyltransferase" evidence="4">
    <location>
        <begin position="5"/>
        <end position="155"/>
    </location>
</feature>
<dbReference type="InterPro" id="IPR000182">
    <property type="entry name" value="GNAT_dom"/>
</dbReference>
<protein>
    <submittedName>
        <fullName evidence="5">N-alpha-acetyltransferase 30</fullName>
    </submittedName>
</protein>
<name>A0A4Z1SL15_GIAMU</name>
<dbReference type="PANTHER" id="PTHR45896">
    <property type="entry name" value="N-ALPHA-ACETYLTRANSFERASE 30"/>
    <property type="match status" value="1"/>
</dbReference>
<dbReference type="InterPro" id="IPR044542">
    <property type="entry name" value="NAA30-like"/>
</dbReference>
<dbReference type="AlphaFoldDB" id="A0A4Z1SL15"/>
<dbReference type="OrthoDB" id="249099at2759"/>
<dbReference type="PANTHER" id="PTHR45896:SF1">
    <property type="entry name" value="N-ALPHA-ACETYLTRANSFERASE 30"/>
    <property type="match status" value="1"/>
</dbReference>
<dbReference type="VEuPathDB" id="GiardiaDB:GMRT_13638"/>
<reference evidence="5 6" key="1">
    <citation type="submission" date="2019-05" db="EMBL/GenBank/DDBJ databases">
        <title>The compact genome of Giardia muris reveals important steps in the evolution of intestinal protozoan parasites.</title>
        <authorList>
            <person name="Xu F."/>
            <person name="Jimenez-Gonzalez A."/>
            <person name="Einarsson E."/>
            <person name="Astvaldsson A."/>
            <person name="Peirasmaki D."/>
            <person name="Eckmann L."/>
            <person name="Andersson J.O."/>
            <person name="Svard S.G."/>
            <person name="Jerlstrom-Hultqvist J."/>
        </authorList>
    </citation>
    <scope>NUCLEOTIDE SEQUENCE [LARGE SCALE GENOMIC DNA]</scope>
    <source>
        <strain evidence="5 6">Roberts-Thomson</strain>
    </source>
</reference>
<dbReference type="Proteomes" id="UP000315496">
    <property type="component" value="Chromosome 5"/>
</dbReference>
<gene>
    <name evidence="5" type="ORF">GMRT_13638</name>
</gene>
<evidence type="ECO:0000259" key="4">
    <source>
        <dbReference type="PROSITE" id="PS51186"/>
    </source>
</evidence>
<dbReference type="EMBL" id="VDLU01000005">
    <property type="protein sequence ID" value="TNJ26180.1"/>
    <property type="molecule type" value="Genomic_DNA"/>
</dbReference>
<keyword evidence="2" id="KW-0012">Acyltransferase</keyword>
<dbReference type="GO" id="GO:0004596">
    <property type="term" value="F:protein-N-terminal amino-acid acetyltransferase activity"/>
    <property type="evidence" value="ECO:0007669"/>
    <property type="project" value="InterPro"/>
</dbReference>
<evidence type="ECO:0000256" key="3">
    <source>
        <dbReference type="ARBA" id="ARBA00024025"/>
    </source>
</evidence>
<dbReference type="InterPro" id="IPR016181">
    <property type="entry name" value="Acyl_CoA_acyltransferase"/>
</dbReference>
<evidence type="ECO:0000313" key="5">
    <source>
        <dbReference type="EMBL" id="TNJ26180.1"/>
    </source>
</evidence>
<proteinExistence type="inferred from homology"/>
<sequence>MSGNVTYRSYRDERDLHQVQALFSAELSEPYQLWTYRYFVDPYPDLSFFAESDGEVIGCCMGSCLDEKEGRPLEGYIGMISVVDAYKRRGVGRALYDLLEKRFRERGVEAIVLETEEDNAVALRFYEKLGFRRTRSYAAFYMNGKNAFRLKRWLSPCSYT</sequence>
<dbReference type="SUPFAM" id="SSF55729">
    <property type="entry name" value="Acyl-CoA N-acyltransferases (Nat)"/>
    <property type="match status" value="1"/>
</dbReference>
<evidence type="ECO:0000313" key="6">
    <source>
        <dbReference type="Proteomes" id="UP000315496"/>
    </source>
</evidence>
<comment type="caution">
    <text evidence="5">The sequence shown here is derived from an EMBL/GenBank/DDBJ whole genome shotgun (WGS) entry which is preliminary data.</text>
</comment>